<protein>
    <submittedName>
        <fullName evidence="3">Amidohydrolase family protein</fullName>
    </submittedName>
</protein>
<dbReference type="InterPro" id="IPR052350">
    <property type="entry name" value="Metallo-dep_Lactonases"/>
</dbReference>
<dbReference type="SUPFAM" id="SSF51556">
    <property type="entry name" value="Metallo-dependent hydrolases"/>
    <property type="match status" value="1"/>
</dbReference>
<feature type="domain" description="Amidohydrolase-related" evidence="2">
    <location>
        <begin position="15"/>
        <end position="333"/>
    </location>
</feature>
<dbReference type="PANTHER" id="PTHR43569">
    <property type="entry name" value="AMIDOHYDROLASE"/>
    <property type="match status" value="1"/>
</dbReference>
<evidence type="ECO:0000259" key="2">
    <source>
        <dbReference type="Pfam" id="PF04909"/>
    </source>
</evidence>
<dbReference type="EMBL" id="JALHLE010000018">
    <property type="protein sequence ID" value="MCJ2179363.1"/>
    <property type="molecule type" value="Genomic_DNA"/>
</dbReference>
<comment type="caution">
    <text evidence="3">The sequence shown here is derived from an EMBL/GenBank/DDBJ whole genome shotgun (WGS) entry which is preliminary data.</text>
</comment>
<dbReference type="InterPro" id="IPR032466">
    <property type="entry name" value="Metal_Hydrolase"/>
</dbReference>
<dbReference type="RefSeq" id="WP_243994261.1">
    <property type="nucleotide sequence ID" value="NZ_JALHLE010000018.1"/>
</dbReference>
<comment type="similarity">
    <text evidence="1">Belongs to the metallo-dependent hydrolases superfamily.</text>
</comment>
<dbReference type="Pfam" id="PF04909">
    <property type="entry name" value="Amidohydro_2"/>
    <property type="match status" value="1"/>
</dbReference>
<evidence type="ECO:0000313" key="3">
    <source>
        <dbReference type="EMBL" id="MCJ2179363.1"/>
    </source>
</evidence>
<sequence>MMEEEAPIEPERPIIDPHLHFWDIRHWGARALEMQLFLFDQVQACIAASGHAITHSVFVECHTMYRTDGPEDLRSLGETEFANGMAAMCDSGLYGPARLCHRIVGSADLCKGDAARPILEAHLAAAGERFRGIRMNTVYSPETLFGQPCDPALDRILRDPAFRAGARVLSDMDLSLDVWCTHGQIGDVAALADALPDLTIVLDHVGSPVMHGRNADRQDEVFAEWARAITDLARRPNMMIKLGGMGMDINGPMGAQAGHATSEELAETWRTRVECCIAAFSPARAMFESNFPPDRAAGTYGAIWNAFKRLAAGCSEDEKDMLFRGTAARTYRISLP</sequence>
<evidence type="ECO:0000313" key="4">
    <source>
        <dbReference type="Proteomes" id="UP001162880"/>
    </source>
</evidence>
<reference evidence="3" key="1">
    <citation type="submission" date="2022-03" db="EMBL/GenBank/DDBJ databases">
        <title>Identification of a novel bacterium isolated from mangrove sediments.</title>
        <authorList>
            <person name="Pan X."/>
        </authorList>
    </citation>
    <scope>NUCLEOTIDE SEQUENCE</scope>
    <source>
        <strain evidence="3">B2580</strain>
    </source>
</reference>
<gene>
    <name evidence="3" type="ORF">MTR64_12345</name>
</gene>
<accession>A0ABT0B2U2</accession>
<dbReference type="Gene3D" id="3.20.20.140">
    <property type="entry name" value="Metal-dependent hydrolases"/>
    <property type="match status" value="1"/>
</dbReference>
<keyword evidence="4" id="KW-1185">Reference proteome</keyword>
<name>A0ABT0B2U2_9SPHN</name>
<organism evidence="3 4">
    <name type="scientific">Novosphingobium album</name>
    <name type="common">ex Hu et al. 2023</name>
    <dbReference type="NCBI Taxonomy" id="2930093"/>
    <lineage>
        <taxon>Bacteria</taxon>
        <taxon>Pseudomonadati</taxon>
        <taxon>Pseudomonadota</taxon>
        <taxon>Alphaproteobacteria</taxon>
        <taxon>Sphingomonadales</taxon>
        <taxon>Sphingomonadaceae</taxon>
        <taxon>Novosphingobium</taxon>
    </lineage>
</organism>
<dbReference type="InterPro" id="IPR006680">
    <property type="entry name" value="Amidohydro-rel"/>
</dbReference>
<evidence type="ECO:0000256" key="1">
    <source>
        <dbReference type="ARBA" id="ARBA00038310"/>
    </source>
</evidence>
<dbReference type="Proteomes" id="UP001162880">
    <property type="component" value="Unassembled WGS sequence"/>
</dbReference>
<proteinExistence type="inferred from homology"/>
<dbReference type="PANTHER" id="PTHR43569:SF1">
    <property type="entry name" value="BLL3371 PROTEIN"/>
    <property type="match status" value="1"/>
</dbReference>